<dbReference type="InterPro" id="IPR036278">
    <property type="entry name" value="Sialidase_sf"/>
</dbReference>
<feature type="domain" description="Trans-sialidase C-terminal" evidence="2">
    <location>
        <begin position="214"/>
        <end position="418"/>
    </location>
</feature>
<organism evidence="3 4">
    <name type="scientific">Trypanosoma cruzi marinkellei</name>
    <dbReference type="NCBI Taxonomy" id="85056"/>
    <lineage>
        <taxon>Eukaryota</taxon>
        <taxon>Discoba</taxon>
        <taxon>Euglenozoa</taxon>
        <taxon>Kinetoplastea</taxon>
        <taxon>Metakinetoplastina</taxon>
        <taxon>Trypanosomatida</taxon>
        <taxon>Trypanosomatidae</taxon>
        <taxon>Trypanosoma</taxon>
        <taxon>Schizotrypanum</taxon>
    </lineage>
</organism>
<dbReference type="SUPFAM" id="SSF50939">
    <property type="entry name" value="Sialidases"/>
    <property type="match status" value="1"/>
</dbReference>
<feature type="non-terminal residue" evidence="3">
    <location>
        <position position="418"/>
    </location>
</feature>
<evidence type="ECO:0000259" key="1">
    <source>
        <dbReference type="Pfam" id="PF13859"/>
    </source>
</evidence>
<comment type="caution">
    <text evidence="3">The sequence shown here is derived from an EMBL/GenBank/DDBJ whole genome shotgun (WGS) entry which is preliminary data.</text>
</comment>
<dbReference type="OrthoDB" id="251889at2759"/>
<dbReference type="CDD" id="cd15482">
    <property type="entry name" value="Sialidase_non-viral"/>
    <property type="match status" value="1"/>
</dbReference>
<dbReference type="InterPro" id="IPR011040">
    <property type="entry name" value="Sialidase"/>
</dbReference>
<gene>
    <name evidence="3" type="ORF">MOQ_000939</name>
</gene>
<evidence type="ECO:0000313" key="4">
    <source>
        <dbReference type="Proteomes" id="UP000007350"/>
    </source>
</evidence>
<evidence type="ECO:0000313" key="3">
    <source>
        <dbReference type="EMBL" id="EKF38846.1"/>
    </source>
</evidence>
<dbReference type="Pfam" id="PF22925">
    <property type="entry name" value="TS_C"/>
    <property type="match status" value="1"/>
</dbReference>
<keyword evidence="4" id="KW-1185">Reference proteome</keyword>
<proteinExistence type="predicted"/>
<dbReference type="Pfam" id="PF13859">
    <property type="entry name" value="BNR_3"/>
    <property type="match status" value="1"/>
</dbReference>
<dbReference type="EMBL" id="AHKC01004701">
    <property type="protein sequence ID" value="EKF38846.1"/>
    <property type="molecule type" value="Genomic_DNA"/>
</dbReference>
<name>K2NV36_TRYCR</name>
<dbReference type="Gene3D" id="2.60.120.200">
    <property type="match status" value="1"/>
</dbReference>
<accession>K2NV36</accession>
<dbReference type="GO" id="GO:0004308">
    <property type="term" value="F:exo-alpha-sialidase activity"/>
    <property type="evidence" value="ECO:0007669"/>
    <property type="project" value="InterPro"/>
</dbReference>
<dbReference type="InterPro" id="IPR013320">
    <property type="entry name" value="ConA-like_dom_sf"/>
</dbReference>
<protein>
    <submittedName>
        <fullName evidence="3">Trans-sialidase, putative</fullName>
    </submittedName>
</protein>
<evidence type="ECO:0000259" key="2">
    <source>
        <dbReference type="Pfam" id="PF22925"/>
    </source>
</evidence>
<dbReference type="AlphaFoldDB" id="K2NV36"/>
<dbReference type="Gene3D" id="2.120.10.10">
    <property type="match status" value="1"/>
</dbReference>
<sequence>MSADGCSDPSVVEWEKDKLMMMTACDDGRRRVYESGDKGESWTEALGTLSRVWGKKKDGEAKNVGSGFITATLDGDGTEKRNVMLVTLPVYSTENEKEKGKLHLWLTDNTHIVDIGPVSEKDDDAASSLLYKSAGSGEQEKKEDKLIALYEKKNVGENKPSPGMVSVVLTEELKRVKEVLATWKKVDERVSKLCPSPIAEQDTSTANACSAVNITAGLVGFLSGKFSNGKWKDEYLGVNATVKGGVGTENGVKFIGRGAGAEWPVGRQGENQLYHFANYNFTLVATVSIHGEPKEENPIPLIGVKMNDDNKNTVLLGLSYNKERQWQVWGSAGKKTEKHSSGWEPGTTHQVAIVLQNGTQGSVYVDGQRVGGSPFDLEDKGSKEISHFFIGADGGNAGKQEDVPLTVTNVLLYNRPLN</sequence>
<dbReference type="SUPFAM" id="SSF49899">
    <property type="entry name" value="Concanavalin A-like lectins/glucanases"/>
    <property type="match status" value="1"/>
</dbReference>
<dbReference type="PRINTS" id="PR01803">
    <property type="entry name" value="TCSIALIDASE"/>
</dbReference>
<feature type="domain" description="Sialidase" evidence="1">
    <location>
        <begin position="1"/>
        <end position="151"/>
    </location>
</feature>
<reference evidence="3 4" key="1">
    <citation type="journal article" date="2012" name="BMC Genomics">
        <title>Comparative genomic analysis of human infective Trypanosoma cruzi lineages with the bat-restricted subspecies T. cruzi marinkellei.</title>
        <authorList>
            <person name="Franzen O."/>
            <person name="Talavera-Lopez C."/>
            <person name="Ochaya S."/>
            <person name="Butler C.E."/>
            <person name="Messenger L.A."/>
            <person name="Lewis M.D."/>
            <person name="Llewellyn M.S."/>
            <person name="Marinkelle C.J."/>
            <person name="Tyler K.M."/>
            <person name="Miles M.A."/>
            <person name="Andersson B."/>
        </authorList>
    </citation>
    <scope>NUCLEOTIDE SEQUENCE [LARGE SCALE GENOMIC DNA]</scope>
    <source>
        <strain evidence="3 4">B7</strain>
    </source>
</reference>
<dbReference type="InterPro" id="IPR055239">
    <property type="entry name" value="TS_C"/>
</dbReference>
<dbReference type="InterPro" id="IPR008377">
    <property type="entry name" value="Sialidase_trypan"/>
</dbReference>
<dbReference type="Proteomes" id="UP000007350">
    <property type="component" value="Unassembled WGS sequence"/>
</dbReference>